<dbReference type="AlphaFoldDB" id="A0A848IIS0"/>
<name>A0A848IIS0_9BURK</name>
<organism evidence="1 2">
    <name type="scientific">Paraburkholderia polaris</name>
    <dbReference type="NCBI Taxonomy" id="2728848"/>
    <lineage>
        <taxon>Bacteria</taxon>
        <taxon>Pseudomonadati</taxon>
        <taxon>Pseudomonadota</taxon>
        <taxon>Betaproteobacteria</taxon>
        <taxon>Burkholderiales</taxon>
        <taxon>Burkholderiaceae</taxon>
        <taxon>Paraburkholderia</taxon>
    </lineage>
</organism>
<keyword evidence="2" id="KW-1185">Reference proteome</keyword>
<dbReference type="EMBL" id="JABBGJ010000031">
    <property type="protein sequence ID" value="NMM01601.1"/>
    <property type="molecule type" value="Genomic_DNA"/>
</dbReference>
<evidence type="ECO:0000313" key="2">
    <source>
        <dbReference type="Proteomes" id="UP000544134"/>
    </source>
</evidence>
<accession>A0A848IIS0</accession>
<reference evidence="1 2" key="1">
    <citation type="submission" date="2020-04" db="EMBL/GenBank/DDBJ databases">
        <title>Paraburkholderia sp. RP-4-7 isolated from soil.</title>
        <authorList>
            <person name="Dahal R.H."/>
        </authorList>
    </citation>
    <scope>NUCLEOTIDE SEQUENCE [LARGE SCALE GENOMIC DNA]</scope>
    <source>
        <strain evidence="1 2">RP-4-7</strain>
    </source>
</reference>
<sequence>MNKTETFAPVDAANVDRAEYDALRLTGDEYLKLLSSGHPGCKVSLAQGNAEAFRVAAESGHLIATSLPPNVSRK</sequence>
<comment type="caution">
    <text evidence="1">The sequence shown here is derived from an EMBL/GenBank/DDBJ whole genome shotgun (WGS) entry which is preliminary data.</text>
</comment>
<dbReference type="Proteomes" id="UP000544134">
    <property type="component" value="Unassembled WGS sequence"/>
</dbReference>
<proteinExistence type="predicted"/>
<gene>
    <name evidence="1" type="ORF">HHL24_27140</name>
</gene>
<protein>
    <submittedName>
        <fullName evidence="1">Uncharacterized protein</fullName>
    </submittedName>
</protein>
<evidence type="ECO:0000313" key="1">
    <source>
        <dbReference type="EMBL" id="NMM01601.1"/>
    </source>
</evidence>
<dbReference type="RefSeq" id="WP_169488427.1">
    <property type="nucleotide sequence ID" value="NZ_JABBGJ010000031.1"/>
</dbReference>